<evidence type="ECO:0000313" key="2">
    <source>
        <dbReference type="Proteomes" id="UP000721844"/>
    </source>
</evidence>
<reference evidence="1 2" key="1">
    <citation type="journal article" date="2021" name="Microorganisms">
        <title>Acidisoma silvae sp. nov. and Acidisomacellulosilytica sp. nov., Two Acidophilic Bacteria Isolated from Decaying Wood, Hydrolyzing Cellulose and Producing Poly-3-hydroxybutyrate.</title>
        <authorList>
            <person name="Mieszkin S."/>
            <person name="Pouder E."/>
            <person name="Uroz S."/>
            <person name="Simon-Colin C."/>
            <person name="Alain K."/>
        </authorList>
    </citation>
    <scope>NUCLEOTIDE SEQUENCE [LARGE SCALE GENOMIC DNA]</scope>
    <source>
        <strain evidence="1 2">HW T5.17</strain>
    </source>
</reference>
<dbReference type="Proteomes" id="UP000721844">
    <property type="component" value="Unassembled WGS sequence"/>
</dbReference>
<proteinExistence type="predicted"/>
<organism evidence="1 2">
    <name type="scientific">Acidisoma cellulosilyticum</name>
    <dbReference type="NCBI Taxonomy" id="2802395"/>
    <lineage>
        <taxon>Bacteria</taxon>
        <taxon>Pseudomonadati</taxon>
        <taxon>Pseudomonadota</taxon>
        <taxon>Alphaproteobacteria</taxon>
        <taxon>Acetobacterales</taxon>
        <taxon>Acidocellaceae</taxon>
        <taxon>Acidisoma</taxon>
    </lineage>
</organism>
<dbReference type="Pfam" id="PF14384">
    <property type="entry name" value="BrnA_antitoxin"/>
    <property type="match status" value="1"/>
</dbReference>
<gene>
    <name evidence="1" type="ORF">ACELLULO517_03545</name>
</gene>
<accession>A0A963YYP3</accession>
<keyword evidence="2" id="KW-1185">Reference proteome</keyword>
<dbReference type="InterPro" id="IPR025528">
    <property type="entry name" value="BrnA_antitoxin"/>
</dbReference>
<dbReference type="AlphaFoldDB" id="A0A963YYP3"/>
<dbReference type="EMBL" id="JAESVA010000001">
    <property type="protein sequence ID" value="MCB8879296.1"/>
    <property type="molecule type" value="Genomic_DNA"/>
</dbReference>
<comment type="caution">
    <text evidence="1">The sequence shown here is derived from an EMBL/GenBank/DDBJ whole genome shotgun (WGS) entry which is preliminary data.</text>
</comment>
<protein>
    <submittedName>
        <fullName evidence="1">BrnA antitoxin family protein</fullName>
    </submittedName>
</protein>
<sequence length="93" mass="10939">MRERGESQTEWERVRAKTEEQLARDIASDPDWADIPRDWMKDAIAVMPGPKQLLSLRLDQDVVQWFRDQGPGYQTRINAVLRAFVQDQTKRRA</sequence>
<evidence type="ECO:0000313" key="1">
    <source>
        <dbReference type="EMBL" id="MCB8879296.1"/>
    </source>
</evidence>
<name>A0A963YYP3_9PROT</name>